<name>A0A653A5W8_9BACT</name>
<dbReference type="Gene3D" id="3.40.1080.20">
    <property type="entry name" value="Acetyl-CoA hydrolase/transferase C-terminal domain"/>
    <property type="match status" value="1"/>
</dbReference>
<evidence type="ECO:0000256" key="2">
    <source>
        <dbReference type="ARBA" id="ARBA00022679"/>
    </source>
</evidence>
<dbReference type="Gene3D" id="3.40.1080.10">
    <property type="entry name" value="Glutaconate Coenzyme A-transferase"/>
    <property type="match status" value="1"/>
</dbReference>
<dbReference type="Gene3D" id="3.30.750.70">
    <property type="entry name" value="4-hydroxybutyrate coenzyme like domains"/>
    <property type="match status" value="1"/>
</dbReference>
<keyword evidence="2 5" id="KW-0808">Transferase</keyword>
<dbReference type="PANTHER" id="PTHR21432">
    <property type="entry name" value="ACETYL-COA HYDROLASE-RELATED"/>
    <property type="match status" value="1"/>
</dbReference>
<dbReference type="EC" id="2.8.3.-" evidence="5"/>
<dbReference type="GO" id="GO:0008775">
    <property type="term" value="F:acetate CoA-transferase activity"/>
    <property type="evidence" value="ECO:0007669"/>
    <property type="project" value="InterPro"/>
</dbReference>
<evidence type="ECO:0000313" key="5">
    <source>
        <dbReference type="EMBL" id="VBB43417.1"/>
    </source>
</evidence>
<dbReference type="PANTHER" id="PTHR21432:SF20">
    <property type="entry name" value="ACETYL-COA HYDROLASE"/>
    <property type="match status" value="1"/>
</dbReference>
<organism evidence="5">
    <name type="scientific">uncultured Paludibacter sp</name>
    <dbReference type="NCBI Taxonomy" id="497635"/>
    <lineage>
        <taxon>Bacteria</taxon>
        <taxon>Pseudomonadati</taxon>
        <taxon>Bacteroidota</taxon>
        <taxon>Bacteroidia</taxon>
        <taxon>Bacteroidales</taxon>
        <taxon>Paludibacteraceae</taxon>
        <taxon>Paludibacter</taxon>
        <taxon>environmental samples</taxon>
    </lineage>
</organism>
<evidence type="ECO:0000259" key="4">
    <source>
        <dbReference type="Pfam" id="PF13336"/>
    </source>
</evidence>
<dbReference type="InterPro" id="IPR026888">
    <property type="entry name" value="AcetylCoA_hyd_C"/>
</dbReference>
<dbReference type="EMBL" id="UPXZ01000004">
    <property type="protein sequence ID" value="VBB43417.1"/>
    <property type="molecule type" value="Genomic_DNA"/>
</dbReference>
<dbReference type="InterPro" id="IPR037171">
    <property type="entry name" value="NagB/RpiA_transferase-like"/>
</dbReference>
<protein>
    <submittedName>
        <fullName evidence="5">4-hydroxybutyrate coenzyme A transferase</fullName>
        <ecNumber evidence="5">2.8.3.-</ecNumber>
    </submittedName>
</protein>
<feature type="domain" description="Acetyl-CoA hydrolase/transferase C-terminal" evidence="4">
    <location>
        <begin position="275"/>
        <end position="430"/>
    </location>
</feature>
<evidence type="ECO:0000259" key="3">
    <source>
        <dbReference type="Pfam" id="PF02550"/>
    </source>
</evidence>
<dbReference type="GO" id="GO:0006083">
    <property type="term" value="P:acetate metabolic process"/>
    <property type="evidence" value="ECO:0007669"/>
    <property type="project" value="InterPro"/>
</dbReference>
<dbReference type="InterPro" id="IPR003702">
    <property type="entry name" value="ActCoA_hydro_N"/>
</dbReference>
<sequence length="437" mass="48414">MKTLEEIYKNKLIPLWKVADLLKSDIDVIVAQCASEPQGCMSHFHLAKDKARDVKVFSVLTLKPYDFYMKPEMKGHFELCSWFHAPGSRKALKEKTGTVTYVPNMLHRAASDRMKVRRPYMFVGTCTPPDEKGFVSLSLGITYEKDILEAAEITVLEVNDQLPRTFGDTQVHISDVTYFTEYSQLPPTLPEPVPDETAMSIGKNIANLIEDGSTIQLGIGEIPNAAALMLKDKKDLGVHTEMMVDSMMELYEMGVITNKQKSIHKGKFICTFAMGSEKLYKWLDNNQAVEFLRGSYVNDPCLIRQNSKMVSINTCIMVDFTGQVASESMGIEQYSGTGGQSDTAVGATEGLDGKGKSIIACRSTAKNGTISTIVPVLPAGTGVTLHRSNTDYVVTEHGSVRLTGLTVRERTEALISIAHPDFREELKKQAQEMGYID</sequence>
<comment type="similarity">
    <text evidence="1">Belongs to the acetyl-CoA hydrolase/transferase family.</text>
</comment>
<dbReference type="InterPro" id="IPR038460">
    <property type="entry name" value="AcetylCoA_hyd_C_sf"/>
</dbReference>
<dbReference type="AlphaFoldDB" id="A0A653A5W8"/>
<proteinExistence type="inferred from homology"/>
<dbReference type="Pfam" id="PF02550">
    <property type="entry name" value="AcetylCoA_hydro"/>
    <property type="match status" value="1"/>
</dbReference>
<dbReference type="InterPro" id="IPR046433">
    <property type="entry name" value="ActCoA_hydro"/>
</dbReference>
<accession>A0A653A5W8</accession>
<evidence type="ECO:0000256" key="1">
    <source>
        <dbReference type="ARBA" id="ARBA00009632"/>
    </source>
</evidence>
<reference evidence="5" key="1">
    <citation type="submission" date="2018-07" db="EMBL/GenBank/DDBJ databases">
        <authorList>
            <consortium name="Genoscope - CEA"/>
            <person name="William W."/>
        </authorList>
    </citation>
    <scope>NUCLEOTIDE SEQUENCE</scope>
    <source>
        <strain evidence="5">IK1</strain>
    </source>
</reference>
<dbReference type="Pfam" id="PF13336">
    <property type="entry name" value="AcetylCoA_hyd_C"/>
    <property type="match status" value="1"/>
</dbReference>
<dbReference type="SUPFAM" id="SSF100950">
    <property type="entry name" value="NagB/RpiA/CoA transferase-like"/>
    <property type="match status" value="2"/>
</dbReference>
<gene>
    <name evidence="5" type="primary">cat</name>
    <name evidence="5" type="ORF">TRIP_D120084</name>
</gene>
<feature type="domain" description="Acetyl-CoA hydrolase/transferase N-terminal" evidence="3">
    <location>
        <begin position="49"/>
        <end position="181"/>
    </location>
</feature>